<dbReference type="EMBL" id="JAIQCJ010002014">
    <property type="protein sequence ID" value="KAJ8785443.1"/>
    <property type="molecule type" value="Genomic_DNA"/>
</dbReference>
<evidence type="ECO:0000313" key="2">
    <source>
        <dbReference type="Proteomes" id="UP001159641"/>
    </source>
</evidence>
<comment type="caution">
    <text evidence="1">The sequence shown here is derived from an EMBL/GenBank/DDBJ whole genome shotgun (WGS) entry which is preliminary data.</text>
</comment>
<accession>A0AB34H1X3</accession>
<evidence type="ECO:0000313" key="1">
    <source>
        <dbReference type="EMBL" id="KAJ8785443.1"/>
    </source>
</evidence>
<dbReference type="InterPro" id="IPR009078">
    <property type="entry name" value="Ferritin-like_SF"/>
</dbReference>
<sequence>MGAADWTVLSEPSLLSLCSLGFPSSLETEQFLAVPVRGEGLGLTLGEVLSLGFYFDHDDVALEGVGPLLPRIGGTEVQRRPATFENAKPVLQLYLFQDVQKPSQDVCGKTQDASETAILREKTLDQAPFESACLFILFKPWK</sequence>
<organism evidence="1 2">
    <name type="scientific">Eschrichtius robustus</name>
    <name type="common">California gray whale</name>
    <name type="synonym">Eschrichtius gibbosus</name>
    <dbReference type="NCBI Taxonomy" id="9764"/>
    <lineage>
        <taxon>Eukaryota</taxon>
        <taxon>Metazoa</taxon>
        <taxon>Chordata</taxon>
        <taxon>Craniata</taxon>
        <taxon>Vertebrata</taxon>
        <taxon>Euteleostomi</taxon>
        <taxon>Mammalia</taxon>
        <taxon>Eutheria</taxon>
        <taxon>Laurasiatheria</taxon>
        <taxon>Artiodactyla</taxon>
        <taxon>Whippomorpha</taxon>
        <taxon>Cetacea</taxon>
        <taxon>Mysticeti</taxon>
        <taxon>Eschrichtiidae</taxon>
        <taxon>Eschrichtius</taxon>
    </lineage>
</organism>
<proteinExistence type="predicted"/>
<name>A0AB34H1X3_ESCRO</name>
<dbReference type="InterPro" id="IPR012347">
    <property type="entry name" value="Ferritin-like"/>
</dbReference>
<dbReference type="SUPFAM" id="SSF47240">
    <property type="entry name" value="Ferritin-like"/>
    <property type="match status" value="1"/>
</dbReference>
<keyword evidence="2" id="KW-1185">Reference proteome</keyword>
<protein>
    <submittedName>
        <fullName evidence="1">Uncharacterized protein</fullName>
    </submittedName>
</protein>
<dbReference type="AlphaFoldDB" id="A0AB34H1X3"/>
<dbReference type="Gene3D" id="1.20.1260.10">
    <property type="match status" value="1"/>
</dbReference>
<reference evidence="1 2" key="1">
    <citation type="submission" date="2022-11" db="EMBL/GenBank/DDBJ databases">
        <title>Whole genome sequence of Eschrichtius robustus ER-17-0199.</title>
        <authorList>
            <person name="Bruniche-Olsen A."/>
            <person name="Black A.N."/>
            <person name="Fields C.J."/>
            <person name="Walden K."/>
            <person name="Dewoody J.A."/>
        </authorList>
    </citation>
    <scope>NUCLEOTIDE SEQUENCE [LARGE SCALE GENOMIC DNA]</scope>
    <source>
        <strain evidence="1">ER-17-0199</strain>
        <tissue evidence="1">Blubber</tissue>
    </source>
</reference>
<gene>
    <name evidence="1" type="ORF">J1605_007040</name>
</gene>
<dbReference type="Proteomes" id="UP001159641">
    <property type="component" value="Unassembled WGS sequence"/>
</dbReference>